<dbReference type="RefSeq" id="WP_380752377.1">
    <property type="nucleotide sequence ID" value="NZ_JBHSRF010000017.1"/>
</dbReference>
<sequence length="143" mass="14304">MSKSKIVAGLATAALLVVGGGTALAAAGAADPTPATGAPSTSPSSTSASPEQTPAAAPVAPEVPREQAERAALAKVAGGRVTSTELETEHGHQYWDVEVTAPDGAEHEFSVDTRTGALTAGEVDHDDDGPDGDDDRDGDEDDD</sequence>
<evidence type="ECO:0000256" key="1">
    <source>
        <dbReference type="SAM" id="MobiDB-lite"/>
    </source>
</evidence>
<evidence type="ECO:0000259" key="3">
    <source>
        <dbReference type="Pfam" id="PF03413"/>
    </source>
</evidence>
<evidence type="ECO:0000313" key="4">
    <source>
        <dbReference type="EMBL" id="MFC6082411.1"/>
    </source>
</evidence>
<dbReference type="Gene3D" id="3.10.450.40">
    <property type="match status" value="1"/>
</dbReference>
<feature type="signal peptide" evidence="2">
    <location>
        <begin position="1"/>
        <end position="25"/>
    </location>
</feature>
<dbReference type="EMBL" id="JBHSRF010000017">
    <property type="protein sequence ID" value="MFC6082411.1"/>
    <property type="molecule type" value="Genomic_DNA"/>
</dbReference>
<proteinExistence type="predicted"/>
<comment type="caution">
    <text evidence="4">The sequence shown here is derived from an EMBL/GenBank/DDBJ whole genome shotgun (WGS) entry which is preliminary data.</text>
</comment>
<dbReference type="InterPro" id="IPR025711">
    <property type="entry name" value="PepSY"/>
</dbReference>
<feature type="domain" description="PepSY" evidence="3">
    <location>
        <begin position="63"/>
        <end position="119"/>
    </location>
</feature>
<feature type="compositionally biased region" description="Low complexity" evidence="1">
    <location>
        <begin position="26"/>
        <end position="62"/>
    </location>
</feature>
<protein>
    <submittedName>
        <fullName evidence="4">PepSY domain-containing protein</fullName>
    </submittedName>
</protein>
<name>A0ABW1NGN3_9ACTN</name>
<keyword evidence="5" id="KW-1185">Reference proteome</keyword>
<feature type="compositionally biased region" description="Acidic residues" evidence="1">
    <location>
        <begin position="124"/>
        <end position="143"/>
    </location>
</feature>
<feature type="region of interest" description="Disordered" evidence="1">
    <location>
        <begin position="26"/>
        <end position="143"/>
    </location>
</feature>
<feature type="chain" id="PRO_5045889398" evidence="2">
    <location>
        <begin position="26"/>
        <end position="143"/>
    </location>
</feature>
<gene>
    <name evidence="4" type="ORF">ACFP1K_14695</name>
</gene>
<keyword evidence="2" id="KW-0732">Signal</keyword>
<organism evidence="4 5">
    <name type="scientific">Sphaerisporangium aureirubrum</name>
    <dbReference type="NCBI Taxonomy" id="1544736"/>
    <lineage>
        <taxon>Bacteria</taxon>
        <taxon>Bacillati</taxon>
        <taxon>Actinomycetota</taxon>
        <taxon>Actinomycetes</taxon>
        <taxon>Streptosporangiales</taxon>
        <taxon>Streptosporangiaceae</taxon>
        <taxon>Sphaerisporangium</taxon>
    </lineage>
</organism>
<reference evidence="5" key="1">
    <citation type="journal article" date="2019" name="Int. J. Syst. Evol. Microbiol.">
        <title>The Global Catalogue of Microorganisms (GCM) 10K type strain sequencing project: providing services to taxonomists for standard genome sequencing and annotation.</title>
        <authorList>
            <consortium name="The Broad Institute Genomics Platform"/>
            <consortium name="The Broad Institute Genome Sequencing Center for Infectious Disease"/>
            <person name="Wu L."/>
            <person name="Ma J."/>
        </authorList>
    </citation>
    <scope>NUCLEOTIDE SEQUENCE [LARGE SCALE GENOMIC DNA]</scope>
    <source>
        <strain evidence="5">JCM 30346</strain>
    </source>
</reference>
<evidence type="ECO:0000313" key="5">
    <source>
        <dbReference type="Proteomes" id="UP001596137"/>
    </source>
</evidence>
<accession>A0ABW1NGN3</accession>
<dbReference type="Pfam" id="PF03413">
    <property type="entry name" value="PepSY"/>
    <property type="match status" value="1"/>
</dbReference>
<dbReference type="Proteomes" id="UP001596137">
    <property type="component" value="Unassembled WGS sequence"/>
</dbReference>
<evidence type="ECO:0000256" key="2">
    <source>
        <dbReference type="SAM" id="SignalP"/>
    </source>
</evidence>